<evidence type="ECO:0000256" key="5">
    <source>
        <dbReference type="ARBA" id="ARBA00022692"/>
    </source>
</evidence>
<organism evidence="13 14">
    <name type="scientific">Devosia nitrariae</name>
    <dbReference type="NCBI Taxonomy" id="2071872"/>
    <lineage>
        <taxon>Bacteria</taxon>
        <taxon>Pseudomonadati</taxon>
        <taxon>Pseudomonadota</taxon>
        <taxon>Alphaproteobacteria</taxon>
        <taxon>Hyphomicrobiales</taxon>
        <taxon>Devosiaceae</taxon>
        <taxon>Devosia</taxon>
    </lineage>
</organism>
<keyword evidence="5 11" id="KW-0812">Transmembrane</keyword>
<dbReference type="InterPro" id="IPR011812">
    <property type="entry name" value="Pep_trsgly"/>
</dbReference>
<dbReference type="PANTHER" id="PTHR30400:SF0">
    <property type="entry name" value="BIOSYNTHETIC PEPTIDOGLYCAN TRANSGLYCOSYLASE"/>
    <property type="match status" value="1"/>
</dbReference>
<keyword evidence="10 11" id="KW-0961">Cell wall biogenesis/degradation</keyword>
<dbReference type="InterPro" id="IPR036950">
    <property type="entry name" value="PBP_transglycosylase"/>
</dbReference>
<evidence type="ECO:0000256" key="3">
    <source>
        <dbReference type="ARBA" id="ARBA00022676"/>
    </source>
</evidence>
<evidence type="ECO:0000256" key="4">
    <source>
        <dbReference type="ARBA" id="ARBA00022679"/>
    </source>
</evidence>
<keyword evidence="9 11" id="KW-0472">Membrane</keyword>
<proteinExistence type="inferred from homology"/>
<dbReference type="Gene3D" id="1.10.3810.10">
    <property type="entry name" value="Biosynthetic peptidoglycan transglycosylase-like"/>
    <property type="match status" value="1"/>
</dbReference>
<dbReference type="HAMAP" id="MF_00766">
    <property type="entry name" value="PGT_MtgA"/>
    <property type="match status" value="1"/>
</dbReference>
<protein>
    <recommendedName>
        <fullName evidence="11">Biosynthetic peptidoglycan transglycosylase</fullName>
        <ecNumber evidence="11">2.4.99.28</ecNumber>
    </recommendedName>
    <alternativeName>
        <fullName evidence="11">Glycan polymerase</fullName>
    </alternativeName>
    <alternativeName>
        <fullName evidence="11">Peptidoglycan glycosyltransferase MtgA</fullName>
        <shortName evidence="11">PGT</shortName>
    </alternativeName>
</protein>
<name>A0ABQ5W3I2_9HYPH</name>
<evidence type="ECO:0000256" key="11">
    <source>
        <dbReference type="HAMAP-Rule" id="MF_00766"/>
    </source>
</evidence>
<comment type="function">
    <text evidence="11">Peptidoglycan polymerase that catalyzes glycan chain elongation from lipid-linked precursors.</text>
</comment>
<evidence type="ECO:0000256" key="2">
    <source>
        <dbReference type="ARBA" id="ARBA00022519"/>
    </source>
</evidence>
<evidence type="ECO:0000256" key="8">
    <source>
        <dbReference type="ARBA" id="ARBA00022989"/>
    </source>
</evidence>
<keyword evidence="6 11" id="KW-0133">Cell shape</keyword>
<keyword evidence="1 11" id="KW-1003">Cell membrane</keyword>
<dbReference type="Proteomes" id="UP001156691">
    <property type="component" value="Unassembled WGS sequence"/>
</dbReference>
<feature type="transmembrane region" description="Helical" evidence="11">
    <location>
        <begin position="14"/>
        <end position="39"/>
    </location>
</feature>
<evidence type="ECO:0000256" key="1">
    <source>
        <dbReference type="ARBA" id="ARBA00022475"/>
    </source>
</evidence>
<evidence type="ECO:0000256" key="6">
    <source>
        <dbReference type="ARBA" id="ARBA00022960"/>
    </source>
</evidence>
<keyword evidence="8 11" id="KW-1133">Transmembrane helix</keyword>
<comment type="subcellular location">
    <subcellularLocation>
        <location evidence="11">Cell inner membrane</location>
        <topology evidence="11">Single-pass membrane protein</topology>
    </subcellularLocation>
</comment>
<evidence type="ECO:0000313" key="13">
    <source>
        <dbReference type="EMBL" id="GLQ54220.1"/>
    </source>
</evidence>
<dbReference type="RefSeq" id="WP_284339653.1">
    <property type="nucleotide sequence ID" value="NZ_BSNS01000007.1"/>
</dbReference>
<accession>A0ABQ5W3I2</accession>
<feature type="domain" description="Glycosyl transferase family 51" evidence="12">
    <location>
        <begin position="54"/>
        <end position="201"/>
    </location>
</feature>
<keyword evidence="7 11" id="KW-0573">Peptidoglycan synthesis</keyword>
<dbReference type="PANTHER" id="PTHR30400">
    <property type="entry name" value="MONOFUNCTIONAL BIOSYNTHETIC PEPTIDOGLYCAN TRANSGLYCOSYLASE"/>
    <property type="match status" value="1"/>
</dbReference>
<keyword evidence="14" id="KW-1185">Reference proteome</keyword>
<keyword evidence="4 11" id="KW-0808">Transferase</keyword>
<comment type="catalytic activity">
    <reaction evidence="11">
        <text>[GlcNAc-(1-&gt;4)-Mur2Ac(oyl-L-Ala-gamma-D-Glu-L-Lys-D-Ala-D-Ala)](n)-di-trans,octa-cis-undecaprenyl diphosphate + beta-D-GlcNAc-(1-&gt;4)-Mur2Ac(oyl-L-Ala-gamma-D-Glu-L-Lys-D-Ala-D-Ala)-di-trans,octa-cis-undecaprenyl diphosphate = [GlcNAc-(1-&gt;4)-Mur2Ac(oyl-L-Ala-gamma-D-Glu-L-Lys-D-Ala-D-Ala)](n+1)-di-trans,octa-cis-undecaprenyl diphosphate + di-trans,octa-cis-undecaprenyl diphosphate + H(+)</text>
        <dbReference type="Rhea" id="RHEA:23708"/>
        <dbReference type="Rhea" id="RHEA-COMP:9602"/>
        <dbReference type="Rhea" id="RHEA-COMP:9603"/>
        <dbReference type="ChEBI" id="CHEBI:15378"/>
        <dbReference type="ChEBI" id="CHEBI:58405"/>
        <dbReference type="ChEBI" id="CHEBI:60033"/>
        <dbReference type="ChEBI" id="CHEBI:78435"/>
        <dbReference type="EC" id="2.4.99.28"/>
    </reaction>
</comment>
<dbReference type="EMBL" id="BSNS01000007">
    <property type="protein sequence ID" value="GLQ54220.1"/>
    <property type="molecule type" value="Genomic_DNA"/>
</dbReference>
<dbReference type="InterPro" id="IPR001264">
    <property type="entry name" value="Glyco_trans_51"/>
</dbReference>
<comment type="similarity">
    <text evidence="11">Belongs to the glycosyltransferase 51 family.</text>
</comment>
<comment type="pathway">
    <text evidence="11">Cell wall biogenesis; peptidoglycan biosynthesis.</text>
</comment>
<evidence type="ECO:0000313" key="14">
    <source>
        <dbReference type="Proteomes" id="UP001156691"/>
    </source>
</evidence>
<dbReference type="InterPro" id="IPR023346">
    <property type="entry name" value="Lysozyme-like_dom_sf"/>
</dbReference>
<evidence type="ECO:0000256" key="9">
    <source>
        <dbReference type="ARBA" id="ARBA00023136"/>
    </source>
</evidence>
<reference evidence="14" key="1">
    <citation type="journal article" date="2019" name="Int. J. Syst. Evol. Microbiol.">
        <title>The Global Catalogue of Microorganisms (GCM) 10K type strain sequencing project: providing services to taxonomists for standard genome sequencing and annotation.</title>
        <authorList>
            <consortium name="The Broad Institute Genomics Platform"/>
            <consortium name="The Broad Institute Genome Sequencing Center for Infectious Disease"/>
            <person name="Wu L."/>
            <person name="Ma J."/>
        </authorList>
    </citation>
    <scope>NUCLEOTIDE SEQUENCE [LARGE SCALE GENOMIC DNA]</scope>
    <source>
        <strain evidence="14">NBRC 112416</strain>
    </source>
</reference>
<dbReference type="SUPFAM" id="SSF53955">
    <property type="entry name" value="Lysozyme-like"/>
    <property type="match status" value="1"/>
</dbReference>
<gene>
    <name evidence="11 13" type="primary">mtgA</name>
    <name evidence="13" type="ORF">GCM10010862_14790</name>
</gene>
<evidence type="ECO:0000256" key="7">
    <source>
        <dbReference type="ARBA" id="ARBA00022984"/>
    </source>
</evidence>
<evidence type="ECO:0000256" key="10">
    <source>
        <dbReference type="ARBA" id="ARBA00023316"/>
    </source>
</evidence>
<comment type="caution">
    <text evidence="13">The sequence shown here is derived from an EMBL/GenBank/DDBJ whole genome shotgun (WGS) entry which is preliminary data.</text>
</comment>
<keyword evidence="2 11" id="KW-0997">Cell inner membrane</keyword>
<keyword evidence="3 11" id="KW-0328">Glycosyltransferase</keyword>
<evidence type="ECO:0000259" key="12">
    <source>
        <dbReference type="Pfam" id="PF00912"/>
    </source>
</evidence>
<sequence>MAERRKHKRPLRRALGWVATVLAVLAAIPLILTPLYIVVDPVSAPMLTRYLTGQPVRREWRDISDISDRLKAAVVMSEDGQFCRHWGIDLAALQTEIEDFFAGRPTRGASTITMQVARNLFLWNDRSVIRKGLEVPLAVYIDLVLSKERILEIYLNIAEWGPDGEFGVVAGAQAGFGIEPQNLPWDRASLLVTALPNPHVRLPGNPGPNVRRIAGIIEERAREYGQRAACVSPQLRLEL</sequence>
<dbReference type="EC" id="2.4.99.28" evidence="11"/>
<dbReference type="Pfam" id="PF00912">
    <property type="entry name" value="Transgly"/>
    <property type="match status" value="1"/>
</dbReference>